<evidence type="ECO:0000256" key="2">
    <source>
        <dbReference type="SAM" id="SignalP"/>
    </source>
</evidence>
<comment type="caution">
    <text evidence="3">The sequence shown here is derived from an EMBL/GenBank/DDBJ whole genome shotgun (WGS) entry which is preliminary data.</text>
</comment>
<feature type="signal peptide" evidence="2">
    <location>
        <begin position="1"/>
        <end position="22"/>
    </location>
</feature>
<accession>A0A917I172</accession>
<dbReference type="Proteomes" id="UP000660862">
    <property type="component" value="Unassembled WGS sequence"/>
</dbReference>
<dbReference type="AlphaFoldDB" id="A0A917I172"/>
<dbReference type="RefSeq" id="WP_229738909.1">
    <property type="nucleotide sequence ID" value="NZ_BMER01000006.1"/>
</dbReference>
<proteinExistence type="predicted"/>
<name>A0A917I172_9SPHI</name>
<feature type="chain" id="PRO_5037550031" description="Peptidase family M48" evidence="2">
    <location>
        <begin position="23"/>
        <end position="241"/>
    </location>
</feature>
<evidence type="ECO:0000313" key="3">
    <source>
        <dbReference type="EMBL" id="GGH02985.1"/>
    </source>
</evidence>
<evidence type="ECO:0008006" key="5">
    <source>
        <dbReference type="Google" id="ProtNLM"/>
    </source>
</evidence>
<reference evidence="3" key="2">
    <citation type="submission" date="2020-09" db="EMBL/GenBank/DDBJ databases">
        <authorList>
            <person name="Sun Q."/>
            <person name="Zhou Y."/>
        </authorList>
    </citation>
    <scope>NUCLEOTIDE SEQUENCE</scope>
    <source>
        <strain evidence="3">CGMCC 1.12195</strain>
    </source>
</reference>
<feature type="region of interest" description="Disordered" evidence="1">
    <location>
        <begin position="215"/>
        <end position="241"/>
    </location>
</feature>
<evidence type="ECO:0000256" key="1">
    <source>
        <dbReference type="SAM" id="MobiDB-lite"/>
    </source>
</evidence>
<keyword evidence="4" id="KW-1185">Reference proteome</keyword>
<keyword evidence="2" id="KW-0732">Signal</keyword>
<sequence length="241" mass="27528">MYRLRLTGLGLTLLATIYVAIAQETVTNKRNKEIPAIIENQVLTALSHYPDLKETNIRFLFTDKLKKSIMVARPTAGSLFKRPQNRTYNVLINPAFKLDYQIESIRQIPDSVMIGWIGHELGHIMDYERKSTWKIMGMGISYWLSKNYVRKAERIADSFAVNNGMGAYLTAKKSFVLDHAELPQAYKDKIQALYPSPSYIEKLMADLEREAEYERETAFPAEEKAHGAEVELPEESHPGIS</sequence>
<evidence type="ECO:0000313" key="4">
    <source>
        <dbReference type="Proteomes" id="UP000660862"/>
    </source>
</evidence>
<organism evidence="3 4">
    <name type="scientific">Parapedobacter pyrenivorans</name>
    <dbReference type="NCBI Taxonomy" id="1305674"/>
    <lineage>
        <taxon>Bacteria</taxon>
        <taxon>Pseudomonadati</taxon>
        <taxon>Bacteroidota</taxon>
        <taxon>Sphingobacteriia</taxon>
        <taxon>Sphingobacteriales</taxon>
        <taxon>Sphingobacteriaceae</taxon>
        <taxon>Parapedobacter</taxon>
    </lineage>
</organism>
<reference evidence="3" key="1">
    <citation type="journal article" date="2014" name="Int. J. Syst. Evol. Microbiol.">
        <title>Complete genome sequence of Corynebacterium casei LMG S-19264T (=DSM 44701T), isolated from a smear-ripened cheese.</title>
        <authorList>
            <consortium name="US DOE Joint Genome Institute (JGI-PGF)"/>
            <person name="Walter F."/>
            <person name="Albersmeier A."/>
            <person name="Kalinowski J."/>
            <person name="Ruckert C."/>
        </authorList>
    </citation>
    <scope>NUCLEOTIDE SEQUENCE</scope>
    <source>
        <strain evidence="3">CGMCC 1.12195</strain>
    </source>
</reference>
<dbReference type="EMBL" id="BMER01000006">
    <property type="protein sequence ID" value="GGH02985.1"/>
    <property type="molecule type" value="Genomic_DNA"/>
</dbReference>
<gene>
    <name evidence="3" type="ORF">GCM10007415_43940</name>
</gene>
<protein>
    <recommendedName>
        <fullName evidence="5">Peptidase family M48</fullName>
    </recommendedName>
</protein>